<accession>A0A7W8ZV24</accession>
<keyword evidence="4" id="KW-0675">Receptor</keyword>
<dbReference type="Pfam" id="PF00990">
    <property type="entry name" value="GGDEF"/>
    <property type="match status" value="1"/>
</dbReference>
<dbReference type="InterPro" id="IPR029787">
    <property type="entry name" value="Nucleotide_cyclase"/>
</dbReference>
<reference evidence="7 8" key="1">
    <citation type="submission" date="2020-08" db="EMBL/GenBank/DDBJ databases">
        <title>Sequencing the genomes of 1000 actinobacteria strains.</title>
        <authorList>
            <person name="Klenk H.-P."/>
        </authorList>
    </citation>
    <scope>NUCLEOTIDE SEQUENCE [LARGE SCALE GENOMIC DNA]</scope>
    <source>
        <strain evidence="7 8">DSM 21065</strain>
    </source>
</reference>
<dbReference type="InterPro" id="IPR052163">
    <property type="entry name" value="DGC-Regulatory_Protein"/>
</dbReference>
<dbReference type="GO" id="GO:0006355">
    <property type="term" value="P:regulation of DNA-templated transcription"/>
    <property type="evidence" value="ECO:0007669"/>
    <property type="project" value="InterPro"/>
</dbReference>
<dbReference type="SUPFAM" id="SSF55781">
    <property type="entry name" value="GAF domain-like"/>
    <property type="match status" value="2"/>
</dbReference>
<evidence type="ECO:0000313" key="7">
    <source>
        <dbReference type="EMBL" id="MBB5640739.1"/>
    </source>
</evidence>
<dbReference type="InterPro" id="IPR013515">
    <property type="entry name" value="Phytochrome_cen-reg"/>
</dbReference>
<dbReference type="PRINTS" id="PR01033">
    <property type="entry name" value="PHYTOCHROME"/>
</dbReference>
<dbReference type="Pfam" id="PF00360">
    <property type="entry name" value="PHY"/>
    <property type="match status" value="1"/>
</dbReference>
<keyword evidence="3" id="KW-0157">Chromophore</keyword>
<dbReference type="InterPro" id="IPR029016">
    <property type="entry name" value="GAF-like_dom_sf"/>
</dbReference>
<sequence length="671" mass="72129">MDHRRLIRSAPDTVEGERERQQECVKEPLHIPGAIQPYGVLLTMDPTTFEVVQVSENCAAVLGADVQAVLGQSLDALVGPAAAGELRDVLAGTGTAVNPVVVDVGGRRCDAIIHRSSGLVVLEFEPAGDPVAGGPIPAIYAAIQRLSACESVEELRAATAFEIRRVTGYDHVMLYHFHPDGHGEIVGEDVVDGAHSYLGLHFPASDIPSQARRLYLGKASHMIVTSEYAPAHLIPAANPRTGQPIDLSAAVLRSVSPHHLHFMRNMGQAATLSLSLVFDGALIGMVTCSHRTPHRVPYIYRQAFEILAKQVALQLSAMTEIERLKRQLQIHSIREQLVERLVTGEAPVQALLQGSPTILDLLPANGVVVSLDRQTFSLGDAPSAASAAAAVDLLAADWSRLPFVSDSLGVDHAALARIVPSCAGLVMLPFGGRGGYVTWFRGEVAQGVNWLGDQSPDNRDTPLSPRNSFSQWRSSVSGRSLPWDALELEETKELLRDLDSALLRRAESKLAHLGFHDPLTGLPNRRWLMDRLDGLLALGTNSPSIAVLFIDLDKFKLVNDSLGHEIGDLVLVASGERIVSAIRGQDRVARLGGDEFIVVCSDADAARARVVADRIVHAFRRPFDLAGQHVVMTVSVGVSAAGIGVKAADVLREADAAMYRAKQGGGNQTMR</sequence>
<evidence type="ECO:0000313" key="8">
    <source>
        <dbReference type="Proteomes" id="UP000561726"/>
    </source>
</evidence>
<keyword evidence="1" id="KW-0600">Photoreceptor protein</keyword>
<dbReference type="RefSeq" id="WP_052542113.1">
    <property type="nucleotide sequence ID" value="NZ_JACHBQ010000001.1"/>
</dbReference>
<evidence type="ECO:0000256" key="1">
    <source>
        <dbReference type="ARBA" id="ARBA00022543"/>
    </source>
</evidence>
<dbReference type="NCBIfam" id="TIGR00254">
    <property type="entry name" value="GGDEF"/>
    <property type="match status" value="1"/>
</dbReference>
<dbReference type="GO" id="GO:0009584">
    <property type="term" value="P:detection of visible light"/>
    <property type="evidence" value="ECO:0007669"/>
    <property type="project" value="InterPro"/>
</dbReference>
<organism evidence="7 8">
    <name type="scientific">Cryobacterium roopkundense</name>
    <dbReference type="NCBI Taxonomy" id="1001240"/>
    <lineage>
        <taxon>Bacteria</taxon>
        <taxon>Bacillati</taxon>
        <taxon>Actinomycetota</taxon>
        <taxon>Actinomycetes</taxon>
        <taxon>Micrococcales</taxon>
        <taxon>Microbacteriaceae</taxon>
        <taxon>Cryobacterium</taxon>
    </lineage>
</organism>
<dbReference type="InterPro" id="IPR013654">
    <property type="entry name" value="PAS_2"/>
</dbReference>
<dbReference type="SUPFAM" id="SSF55073">
    <property type="entry name" value="Nucleotide cyclase"/>
    <property type="match status" value="1"/>
</dbReference>
<dbReference type="InterPro" id="IPR016132">
    <property type="entry name" value="Phyto_chromo_attachment"/>
</dbReference>
<proteinExistence type="predicted"/>
<protein>
    <submittedName>
        <fullName evidence="7">Diguanylate cyclase (GGDEF)-like protein</fullName>
    </submittedName>
</protein>
<dbReference type="Gene3D" id="3.30.450.270">
    <property type="match status" value="1"/>
</dbReference>
<dbReference type="Pfam" id="PF01590">
    <property type="entry name" value="GAF"/>
    <property type="match status" value="1"/>
</dbReference>
<feature type="domain" description="GGDEF" evidence="6">
    <location>
        <begin position="543"/>
        <end position="671"/>
    </location>
</feature>
<dbReference type="SMART" id="SM00267">
    <property type="entry name" value="GGDEF"/>
    <property type="match status" value="1"/>
</dbReference>
<dbReference type="AlphaFoldDB" id="A0A7W8ZV24"/>
<dbReference type="InterPro" id="IPR000160">
    <property type="entry name" value="GGDEF_dom"/>
</dbReference>
<dbReference type="SMART" id="SM00065">
    <property type="entry name" value="GAF"/>
    <property type="match status" value="1"/>
</dbReference>
<evidence type="ECO:0000256" key="2">
    <source>
        <dbReference type="ARBA" id="ARBA00022606"/>
    </source>
</evidence>
<dbReference type="PANTHER" id="PTHR46663:SF2">
    <property type="entry name" value="GGDEF DOMAIN-CONTAINING PROTEIN"/>
    <property type="match status" value="1"/>
</dbReference>
<dbReference type="InterPro" id="IPR043128">
    <property type="entry name" value="Rev_trsase/Diguanyl_cyclase"/>
</dbReference>
<name>A0A7W8ZV24_9MICO</name>
<evidence type="ECO:0000259" key="6">
    <source>
        <dbReference type="PROSITE" id="PS50887"/>
    </source>
</evidence>
<evidence type="ECO:0000256" key="4">
    <source>
        <dbReference type="ARBA" id="ARBA00023170"/>
    </source>
</evidence>
<dbReference type="OrthoDB" id="23692at2"/>
<dbReference type="InterPro" id="IPR043150">
    <property type="entry name" value="Phytochrome_PHY_sf"/>
</dbReference>
<evidence type="ECO:0000259" key="5">
    <source>
        <dbReference type="PROSITE" id="PS50046"/>
    </source>
</evidence>
<dbReference type="InterPro" id="IPR001294">
    <property type="entry name" value="Phytochrome"/>
</dbReference>
<feature type="domain" description="Phytochrome chromophore attachment site" evidence="5">
    <location>
        <begin position="151"/>
        <end position="309"/>
    </location>
</feature>
<dbReference type="Gene3D" id="3.30.450.40">
    <property type="match status" value="1"/>
</dbReference>
<dbReference type="PROSITE" id="PS50046">
    <property type="entry name" value="PHYTOCHROME_2"/>
    <property type="match status" value="1"/>
</dbReference>
<comment type="caution">
    <text evidence="7">The sequence shown here is derived from an EMBL/GenBank/DDBJ whole genome shotgun (WGS) entry which is preliminary data.</text>
</comment>
<gene>
    <name evidence="7" type="ORF">BJ997_001287</name>
</gene>
<dbReference type="SUPFAM" id="SSF55785">
    <property type="entry name" value="PYP-like sensor domain (PAS domain)"/>
    <property type="match status" value="1"/>
</dbReference>
<dbReference type="Proteomes" id="UP000561726">
    <property type="component" value="Unassembled WGS sequence"/>
</dbReference>
<dbReference type="EMBL" id="JACHBQ010000001">
    <property type="protein sequence ID" value="MBB5640739.1"/>
    <property type="molecule type" value="Genomic_DNA"/>
</dbReference>
<evidence type="ECO:0000256" key="3">
    <source>
        <dbReference type="ARBA" id="ARBA00022991"/>
    </source>
</evidence>
<dbReference type="CDD" id="cd01949">
    <property type="entry name" value="GGDEF"/>
    <property type="match status" value="1"/>
</dbReference>
<dbReference type="Gene3D" id="3.30.450.20">
    <property type="entry name" value="PAS domain"/>
    <property type="match status" value="1"/>
</dbReference>
<dbReference type="Gene3D" id="3.30.70.270">
    <property type="match status" value="1"/>
</dbReference>
<dbReference type="GO" id="GO:0009881">
    <property type="term" value="F:photoreceptor activity"/>
    <property type="evidence" value="ECO:0007669"/>
    <property type="project" value="UniProtKB-KW"/>
</dbReference>
<dbReference type="PANTHER" id="PTHR46663">
    <property type="entry name" value="DIGUANYLATE CYCLASE DGCT-RELATED"/>
    <property type="match status" value="1"/>
</dbReference>
<keyword evidence="2" id="KW-0716">Sensory transduction</keyword>
<dbReference type="InterPro" id="IPR003018">
    <property type="entry name" value="GAF"/>
</dbReference>
<dbReference type="Pfam" id="PF08446">
    <property type="entry name" value="PAS_2"/>
    <property type="match status" value="1"/>
</dbReference>
<dbReference type="PROSITE" id="PS50887">
    <property type="entry name" value="GGDEF"/>
    <property type="match status" value="1"/>
</dbReference>
<dbReference type="InterPro" id="IPR035965">
    <property type="entry name" value="PAS-like_dom_sf"/>
</dbReference>